<reference evidence="3" key="1">
    <citation type="submission" date="2016-02" db="EMBL/GenBank/DDBJ databases">
        <authorList>
            <person name="Wen L."/>
            <person name="He K."/>
            <person name="Yang H."/>
        </authorList>
    </citation>
    <scope>NUCLEOTIDE SEQUENCE [LARGE SCALE GENOMIC DNA]</scope>
    <source>
        <strain evidence="3">JCM 15929</strain>
    </source>
</reference>
<dbReference type="OrthoDB" id="4827574at2"/>
<dbReference type="Proteomes" id="UP000070258">
    <property type="component" value="Unassembled WGS sequence"/>
</dbReference>
<dbReference type="InterPro" id="IPR057154">
    <property type="entry name" value="DUF7832"/>
</dbReference>
<dbReference type="AlphaFoldDB" id="A0A138ATZ0"/>
<evidence type="ECO:0000313" key="3">
    <source>
        <dbReference type="Proteomes" id="UP000070258"/>
    </source>
</evidence>
<evidence type="ECO:0000259" key="1">
    <source>
        <dbReference type="Pfam" id="PF25191"/>
    </source>
</evidence>
<protein>
    <recommendedName>
        <fullName evidence="1">DUF7832 domain-containing protein</fullName>
    </recommendedName>
</protein>
<name>A0A138ATZ0_9ACTN</name>
<sequence>MTYDDQSWHHDSLDDEGIDDLDAASIHIGMFYAWAYFRGLVTEVRTMHNPDGPPVLRSVMTHHLLAERQITPGAYVGEYCAGELNASMLTDEGNAFTLERYSSEHPWYLHAYEALPEIAALPSIYHAEDSWELYEVVAAMLDSEYEQWTTAPR</sequence>
<gene>
    <name evidence="2" type="ORF">AXK60_22755</name>
</gene>
<evidence type="ECO:0000313" key="2">
    <source>
        <dbReference type="EMBL" id="KXP13927.1"/>
    </source>
</evidence>
<comment type="caution">
    <text evidence="2">The sequence shown here is derived from an EMBL/GenBank/DDBJ whole genome shotgun (WGS) entry which is preliminary data.</text>
</comment>
<dbReference type="EMBL" id="LSRF01000009">
    <property type="protein sequence ID" value="KXP13927.1"/>
    <property type="molecule type" value="Genomic_DNA"/>
</dbReference>
<dbReference type="Pfam" id="PF25191">
    <property type="entry name" value="DUF7832"/>
    <property type="match status" value="1"/>
</dbReference>
<accession>A0A138ATZ0</accession>
<feature type="domain" description="DUF7832" evidence="1">
    <location>
        <begin position="3"/>
        <end position="126"/>
    </location>
</feature>
<organism evidence="2 3">
    <name type="scientific">Tsukamurella pseudospumae</name>
    <dbReference type="NCBI Taxonomy" id="239498"/>
    <lineage>
        <taxon>Bacteria</taxon>
        <taxon>Bacillati</taxon>
        <taxon>Actinomycetota</taxon>
        <taxon>Actinomycetes</taxon>
        <taxon>Mycobacteriales</taxon>
        <taxon>Tsukamurellaceae</taxon>
        <taxon>Tsukamurella</taxon>
    </lineage>
</organism>
<proteinExistence type="predicted"/>
<dbReference type="RefSeq" id="WP_068570363.1">
    <property type="nucleotide sequence ID" value="NZ_LSRF01000009.1"/>
</dbReference>